<feature type="region of interest" description="Disordered" evidence="1">
    <location>
        <begin position="464"/>
        <end position="487"/>
    </location>
</feature>
<feature type="transmembrane region" description="Helical" evidence="2">
    <location>
        <begin position="440"/>
        <end position="457"/>
    </location>
</feature>
<organism evidence="4 5">
    <name type="scientific">[Emmonsia] crescens</name>
    <dbReference type="NCBI Taxonomy" id="73230"/>
    <lineage>
        <taxon>Eukaryota</taxon>
        <taxon>Fungi</taxon>
        <taxon>Dikarya</taxon>
        <taxon>Ascomycota</taxon>
        <taxon>Pezizomycotina</taxon>
        <taxon>Eurotiomycetes</taxon>
        <taxon>Eurotiomycetidae</taxon>
        <taxon>Onygenales</taxon>
        <taxon>Ajellomycetaceae</taxon>
        <taxon>Emergomyces</taxon>
    </lineage>
</organism>
<dbReference type="EMBL" id="LCZI01000208">
    <property type="protein sequence ID" value="KKZ67723.1"/>
    <property type="molecule type" value="Genomic_DNA"/>
</dbReference>
<feature type="compositionally biased region" description="Pro residues" evidence="1">
    <location>
        <begin position="470"/>
        <end position="482"/>
    </location>
</feature>
<sequence>MKHTNTTEDEGESWMRYPQGFPRYAAFIAFDEDKSTTIYRRFDRLASRNLLKMESELAELELTQDQLDEDIHADLSNEFRASLVYATKLENYTSYDWEAEYGVFKRNVEWSNKLSPRKDGTQRLPPFEDEAYPWAVSLADVFGLEIHDPQYQPNIAYLNMKFRYMALEACNRLDRSNQRPDGWIRRLQEYIRNMNDEELGQKLIKLARIDPDPIFREVFRVIQLIHREAEALALPKGDRKKAWGPKDYQLVALTECARKAKLKFVAEERWRLAMDIKDKLDLYYNALKLQSEVLALSGPSRRPLKHTRRTFTNADSTGKPQIPIILGAMENHLDDGADLCVLAPPMEQDRLTQILEGRLSGLLTIFKSQSDGDVDYVSHSTVTTIVSTVSIILAAAFLLGAILALYLETDPGWRLFILFLFVVGFAGSLGALTNARRQDIFAGTAAYGAVLVVFVSGDLANSNNGGRSAAPPPPTGTPPPPSGSSLSTPAKVGIIAGCVFGSVTLGLSFFACWWTAKRRVTRRVIVRRHDKHEKAKSREAGVDLTNP</sequence>
<feature type="transmembrane region" description="Helical" evidence="2">
    <location>
        <begin position="413"/>
        <end position="433"/>
    </location>
</feature>
<dbReference type="PANTHER" id="PTHR34502:SF4">
    <property type="entry name" value="DUF6594 DOMAIN-CONTAINING PROTEIN"/>
    <property type="match status" value="1"/>
</dbReference>
<dbReference type="VEuPathDB" id="FungiDB:EMCG_06590"/>
<feature type="transmembrane region" description="Helical" evidence="2">
    <location>
        <begin position="385"/>
        <end position="407"/>
    </location>
</feature>
<feature type="domain" description="DUF6594" evidence="3">
    <location>
        <begin position="261"/>
        <end position="452"/>
    </location>
</feature>
<accession>A0A0G2IB23</accession>
<reference evidence="5" key="1">
    <citation type="journal article" date="2015" name="PLoS Genet.">
        <title>The dynamic genome and transcriptome of the human fungal pathogen Blastomyces and close relative Emmonsia.</title>
        <authorList>
            <person name="Munoz J.F."/>
            <person name="Gauthier G.M."/>
            <person name="Desjardins C.A."/>
            <person name="Gallo J.E."/>
            <person name="Holder J."/>
            <person name="Sullivan T.D."/>
            <person name="Marty A.J."/>
            <person name="Carmen J.C."/>
            <person name="Chen Z."/>
            <person name="Ding L."/>
            <person name="Gujja S."/>
            <person name="Magrini V."/>
            <person name="Misas E."/>
            <person name="Mitreva M."/>
            <person name="Priest M."/>
            <person name="Saif S."/>
            <person name="Whiston E.A."/>
            <person name="Young S."/>
            <person name="Zeng Q."/>
            <person name="Goldman W.E."/>
            <person name="Mardis E.R."/>
            <person name="Taylor J.W."/>
            <person name="McEwen J.G."/>
            <person name="Clay O.K."/>
            <person name="Klein B.S."/>
            <person name="Cuomo C.A."/>
        </authorList>
    </citation>
    <scope>NUCLEOTIDE SEQUENCE [LARGE SCALE GENOMIC DNA]</scope>
    <source>
        <strain evidence="5">UAMH 3008</strain>
    </source>
</reference>
<dbReference type="AlphaFoldDB" id="A0A0G2IB23"/>
<evidence type="ECO:0000313" key="4">
    <source>
        <dbReference type="EMBL" id="KKZ67723.1"/>
    </source>
</evidence>
<evidence type="ECO:0000256" key="1">
    <source>
        <dbReference type="SAM" id="MobiDB-lite"/>
    </source>
</evidence>
<protein>
    <recommendedName>
        <fullName evidence="3">DUF6594 domain-containing protein</fullName>
    </recommendedName>
</protein>
<evidence type="ECO:0000313" key="5">
    <source>
        <dbReference type="Proteomes" id="UP000034164"/>
    </source>
</evidence>
<evidence type="ECO:0000259" key="3">
    <source>
        <dbReference type="Pfam" id="PF20237"/>
    </source>
</evidence>
<keyword evidence="2" id="KW-0472">Membrane</keyword>
<dbReference type="Proteomes" id="UP000034164">
    <property type="component" value="Unassembled WGS sequence"/>
</dbReference>
<feature type="transmembrane region" description="Helical" evidence="2">
    <location>
        <begin position="492"/>
        <end position="514"/>
    </location>
</feature>
<keyword evidence="2" id="KW-0812">Transmembrane</keyword>
<dbReference type="Pfam" id="PF20237">
    <property type="entry name" value="DUF6594"/>
    <property type="match status" value="2"/>
</dbReference>
<dbReference type="PANTHER" id="PTHR34502">
    <property type="entry name" value="DUF6594 DOMAIN-CONTAINING PROTEIN-RELATED"/>
    <property type="match status" value="1"/>
</dbReference>
<dbReference type="InterPro" id="IPR046529">
    <property type="entry name" value="DUF6594"/>
</dbReference>
<name>A0A0G2IB23_9EURO</name>
<comment type="caution">
    <text evidence="4">The sequence shown here is derived from an EMBL/GenBank/DDBJ whole genome shotgun (WGS) entry which is preliminary data.</text>
</comment>
<evidence type="ECO:0000256" key="2">
    <source>
        <dbReference type="SAM" id="Phobius"/>
    </source>
</evidence>
<proteinExistence type="predicted"/>
<gene>
    <name evidence="4" type="ORF">EMCG_06590</name>
</gene>
<keyword evidence="2" id="KW-1133">Transmembrane helix</keyword>
<dbReference type="OrthoDB" id="4491670at2759"/>
<feature type="domain" description="DUF6594" evidence="3">
    <location>
        <begin position="21"/>
        <end position="79"/>
    </location>
</feature>